<dbReference type="VEuPathDB" id="ToxoDB:CSUI_005206"/>
<feature type="transmembrane region" description="Helical" evidence="6">
    <location>
        <begin position="800"/>
        <end position="822"/>
    </location>
</feature>
<feature type="transmembrane region" description="Helical" evidence="6">
    <location>
        <begin position="530"/>
        <end position="550"/>
    </location>
</feature>
<evidence type="ECO:0000256" key="6">
    <source>
        <dbReference type="SAM" id="Phobius"/>
    </source>
</evidence>
<dbReference type="OrthoDB" id="6493944at2759"/>
<keyword evidence="8" id="KW-1185">Reference proteome</keyword>
<feature type="transmembrane region" description="Helical" evidence="6">
    <location>
        <begin position="400"/>
        <end position="425"/>
    </location>
</feature>
<evidence type="ECO:0000313" key="8">
    <source>
        <dbReference type="Proteomes" id="UP000221165"/>
    </source>
</evidence>
<evidence type="ECO:0000256" key="2">
    <source>
        <dbReference type="ARBA" id="ARBA00022692"/>
    </source>
</evidence>
<dbReference type="PANTHER" id="PTHR10283">
    <property type="entry name" value="SOLUTE CARRIER FAMILY 13 MEMBER"/>
    <property type="match status" value="1"/>
</dbReference>
<evidence type="ECO:0000256" key="1">
    <source>
        <dbReference type="ARBA" id="ARBA00004141"/>
    </source>
</evidence>
<dbReference type="GO" id="GO:0005886">
    <property type="term" value="C:plasma membrane"/>
    <property type="evidence" value="ECO:0007669"/>
    <property type="project" value="TreeGrafter"/>
</dbReference>
<feature type="transmembrane region" description="Helical" evidence="6">
    <location>
        <begin position="350"/>
        <end position="371"/>
    </location>
</feature>
<dbReference type="Pfam" id="PF00939">
    <property type="entry name" value="Na_sulph_symp"/>
    <property type="match status" value="2"/>
</dbReference>
<dbReference type="GeneID" id="94428595"/>
<gene>
    <name evidence="7" type="ORF">CSUI_005206</name>
</gene>
<keyword evidence="3 6" id="KW-1133">Transmembrane helix</keyword>
<feature type="transmembrane region" description="Helical" evidence="6">
    <location>
        <begin position="164"/>
        <end position="182"/>
    </location>
</feature>
<proteinExistence type="predicted"/>
<dbReference type="Proteomes" id="UP000221165">
    <property type="component" value="Unassembled WGS sequence"/>
</dbReference>
<feature type="region of interest" description="Disordered" evidence="5">
    <location>
        <begin position="601"/>
        <end position="621"/>
    </location>
</feature>
<organism evidence="7 8">
    <name type="scientific">Cystoisospora suis</name>
    <dbReference type="NCBI Taxonomy" id="483139"/>
    <lineage>
        <taxon>Eukaryota</taxon>
        <taxon>Sar</taxon>
        <taxon>Alveolata</taxon>
        <taxon>Apicomplexa</taxon>
        <taxon>Conoidasida</taxon>
        <taxon>Coccidia</taxon>
        <taxon>Eucoccidiorida</taxon>
        <taxon>Eimeriorina</taxon>
        <taxon>Sarcocystidae</taxon>
        <taxon>Cystoisospora</taxon>
    </lineage>
</organism>
<comment type="caution">
    <text evidence="7">The sequence shown here is derived from an EMBL/GenBank/DDBJ whole genome shotgun (WGS) entry which is preliminary data.</text>
</comment>
<protein>
    <submittedName>
        <fullName evidence="7">Solute carrier family 13 protein</fullName>
    </submittedName>
</protein>
<evidence type="ECO:0000256" key="4">
    <source>
        <dbReference type="ARBA" id="ARBA00023136"/>
    </source>
</evidence>
<feature type="compositionally biased region" description="Low complexity" evidence="5">
    <location>
        <begin position="226"/>
        <end position="236"/>
    </location>
</feature>
<dbReference type="AlphaFoldDB" id="A0A2C6KYG0"/>
<feature type="transmembrane region" description="Helical" evidence="6">
    <location>
        <begin position="125"/>
        <end position="144"/>
    </location>
</feature>
<feature type="region of interest" description="Disordered" evidence="5">
    <location>
        <begin position="12"/>
        <end position="36"/>
    </location>
</feature>
<sequence length="837" mass="89850">MTLMMPAQHKDAAEAGGEDISLNAGSSGKRRRAKGRRLPQCLRSTVEAFASMRRVWLTVLTLVIPLLLFVGLNPHDVKFRCLYIVAVVVLSWLSSANDAVIIALYPLVLCPLLGVAPVKTLAQAYFRSVSFLMIGTCLLGASFTRTGLDKSISSFILDKCGSDATVVSLALMVAAGLLSMWINNSSATVILSPIAGRVVSEWGRRNFHKRDGGHAGVQDPYHSDDSLSLGGASLAPPELPRQGASISRTSTSPESVIVSRCSSSESPSVQHVHHQEGQAVGDHVFCQTSPVQEHRSSNGGAGVPGRCLNRPYSEERNIAVQVPAEATTSAEDIQKEAGQYHHKMRLLRNMIYIGLAYAASLGGMATLNGSFVNPVLMQLLETTYHFESRSEANPLTFSSWIAFAFPLAFLGILCCWFLLGCLWLGPRTAAKSAVRLPLSLVRCCVSLTRSIAVKVTSMHKRISAPASSPLAPNAPTSSVEVLPPSRVRDSSVDLEDWGAAEVQDTVSPPRPADGDEDAPKPEPEGSQEQVYKFAQIEVLFCLLFLIVVWMTRGRLPGGGEGWGSWFVPGYIDDSVPVLLVGILLFFLPLDAPSFPNWRTGRKLTGSRRGRNSHRDSSAAAMNSTVNRAEPALQSGCTGVSGQEAARGRLQSFSSRAGRPLPAGRKRSYKPILVYSYASKHIEWGALLLLGGGFAMATAIQETGLDKWLGSSLEGLGHLSAPALVTCVVLMTSTLTELMSNTAAANVILPILTGVAGSIPYNPLLLLLPAAVGVQFAFMLPIATAPNAIVLKRGRLRPFDLFISGILMKALTLCITLLAMFSWGNVLFDVLGRPQWAA</sequence>
<feature type="region of interest" description="Disordered" evidence="5">
    <location>
        <begin position="209"/>
        <end position="253"/>
    </location>
</feature>
<dbReference type="RefSeq" id="XP_067922639.1">
    <property type="nucleotide sequence ID" value="XM_068065384.1"/>
</dbReference>
<dbReference type="PANTHER" id="PTHR10283:SF82">
    <property type="entry name" value="SOLUTE CARRIER FAMILY 13 MEMBER 2"/>
    <property type="match status" value="1"/>
</dbReference>
<feature type="compositionally biased region" description="Basic residues" evidence="5">
    <location>
        <begin position="601"/>
        <end position="611"/>
    </location>
</feature>
<feature type="region of interest" description="Disordered" evidence="5">
    <location>
        <begin position="503"/>
        <end position="527"/>
    </location>
</feature>
<evidence type="ECO:0000256" key="3">
    <source>
        <dbReference type="ARBA" id="ARBA00022989"/>
    </source>
</evidence>
<name>A0A2C6KYG0_9APIC</name>
<feature type="transmembrane region" description="Helical" evidence="6">
    <location>
        <begin position="55"/>
        <end position="72"/>
    </location>
</feature>
<dbReference type="EMBL" id="MIGC01002521">
    <property type="protein sequence ID" value="PHJ20954.1"/>
    <property type="molecule type" value="Genomic_DNA"/>
</dbReference>
<feature type="transmembrane region" description="Helical" evidence="6">
    <location>
        <begin position="681"/>
        <end position="699"/>
    </location>
</feature>
<feature type="transmembrane region" description="Helical" evidence="6">
    <location>
        <begin position="766"/>
        <end position="788"/>
    </location>
</feature>
<accession>A0A2C6KYG0</accession>
<feature type="transmembrane region" description="Helical" evidence="6">
    <location>
        <begin position="99"/>
        <end position="118"/>
    </location>
</feature>
<evidence type="ECO:0000313" key="7">
    <source>
        <dbReference type="EMBL" id="PHJ20954.1"/>
    </source>
</evidence>
<feature type="transmembrane region" description="Helical" evidence="6">
    <location>
        <begin position="742"/>
        <end position="760"/>
    </location>
</feature>
<dbReference type="GO" id="GO:0005310">
    <property type="term" value="F:dicarboxylic acid transmembrane transporter activity"/>
    <property type="evidence" value="ECO:0007669"/>
    <property type="project" value="UniProtKB-ARBA"/>
</dbReference>
<dbReference type="InterPro" id="IPR001898">
    <property type="entry name" value="SLC13A/DASS"/>
</dbReference>
<keyword evidence="2 6" id="KW-0812">Transmembrane</keyword>
<feature type="transmembrane region" description="Helical" evidence="6">
    <location>
        <begin position="714"/>
        <end position="735"/>
    </location>
</feature>
<reference evidence="7 8" key="1">
    <citation type="journal article" date="2017" name="Int. J. Parasitol.">
        <title>The genome of the protozoan parasite Cystoisospora suis and a reverse vaccinology approach to identify vaccine candidates.</title>
        <authorList>
            <person name="Palmieri N."/>
            <person name="Shrestha A."/>
            <person name="Ruttkowski B."/>
            <person name="Beck T."/>
            <person name="Vogl C."/>
            <person name="Tomley F."/>
            <person name="Blake D.P."/>
            <person name="Joachim A."/>
        </authorList>
    </citation>
    <scope>NUCLEOTIDE SEQUENCE [LARGE SCALE GENOMIC DNA]</scope>
    <source>
        <strain evidence="7 8">Wien I</strain>
    </source>
</reference>
<dbReference type="GO" id="GO:0015556">
    <property type="term" value="F:C4-dicarboxylate transmembrane transporter activity"/>
    <property type="evidence" value="ECO:0007669"/>
    <property type="project" value="UniProtKB-ARBA"/>
</dbReference>
<keyword evidence="4 6" id="KW-0472">Membrane</keyword>
<feature type="transmembrane region" description="Helical" evidence="6">
    <location>
        <begin position="570"/>
        <end position="589"/>
    </location>
</feature>
<evidence type="ECO:0000256" key="5">
    <source>
        <dbReference type="SAM" id="MobiDB-lite"/>
    </source>
</evidence>
<comment type="subcellular location">
    <subcellularLocation>
        <location evidence="1">Membrane</location>
        <topology evidence="1">Multi-pass membrane protein</topology>
    </subcellularLocation>
</comment>